<dbReference type="GO" id="GO:0016020">
    <property type="term" value="C:membrane"/>
    <property type="evidence" value="ECO:0007669"/>
    <property type="project" value="UniProtKB-SubCell"/>
</dbReference>
<keyword evidence="9" id="KW-1185">Reference proteome</keyword>
<evidence type="ECO:0000256" key="4">
    <source>
        <dbReference type="ARBA" id="ARBA00022989"/>
    </source>
</evidence>
<keyword evidence="3 7" id="KW-0812">Transmembrane</keyword>
<organism evidence="8 9">
    <name type="scientific">Rhynchophorus ferrugineus</name>
    <name type="common">Red palm weevil</name>
    <name type="synonym">Curculio ferrugineus</name>
    <dbReference type="NCBI Taxonomy" id="354439"/>
    <lineage>
        <taxon>Eukaryota</taxon>
        <taxon>Metazoa</taxon>
        <taxon>Ecdysozoa</taxon>
        <taxon>Arthropoda</taxon>
        <taxon>Hexapoda</taxon>
        <taxon>Insecta</taxon>
        <taxon>Pterygota</taxon>
        <taxon>Neoptera</taxon>
        <taxon>Endopterygota</taxon>
        <taxon>Coleoptera</taxon>
        <taxon>Polyphaga</taxon>
        <taxon>Cucujiformia</taxon>
        <taxon>Curculionidae</taxon>
        <taxon>Dryophthorinae</taxon>
        <taxon>Rhynchophorus</taxon>
    </lineage>
</organism>
<comment type="subcellular location">
    <subcellularLocation>
        <location evidence="1">Membrane</location>
        <topology evidence="1">Multi-pass membrane protein</topology>
    </subcellularLocation>
</comment>
<reference evidence="8" key="1">
    <citation type="submission" date="2020-08" db="EMBL/GenBank/DDBJ databases">
        <title>Genome sequencing and assembly of the red palm weevil Rhynchophorus ferrugineus.</title>
        <authorList>
            <person name="Dias G.B."/>
            <person name="Bergman C.M."/>
            <person name="Manee M."/>
        </authorList>
    </citation>
    <scope>NUCLEOTIDE SEQUENCE</scope>
    <source>
        <strain evidence="8">AA-2017</strain>
        <tissue evidence="8">Whole larva</tissue>
    </source>
</reference>
<feature type="transmembrane region" description="Helical" evidence="7">
    <location>
        <begin position="424"/>
        <end position="447"/>
    </location>
</feature>
<evidence type="ECO:0000313" key="8">
    <source>
        <dbReference type="EMBL" id="KAF7267794.1"/>
    </source>
</evidence>
<dbReference type="AlphaFoldDB" id="A0A834M7F5"/>
<evidence type="ECO:0000256" key="5">
    <source>
        <dbReference type="ARBA" id="ARBA00023136"/>
    </source>
</evidence>
<sequence>MSRNSSRARNTTSEQDKSRVWSNDSLTYKSAEDFGLRFLDIPMGDELKIRDLHFQDEHLLFQTFSSLMGYLFPLEFPLDLLRDSIKNNQPFHLLFFQIIKLEIVLVSWIIFWAIVTLSLPIGVAIALCTPNRGRRFSNDYSNGSLDGRQRWMERSLACLLHALLLLILFPVVLVLAGNEQIAKSISRAPISTIYDDISTFIRNTHMQMSLVTTSSIDIAIEAIRKDLEDIDALLGASFQQELSTEIGIDVALVELEDLKSAAAKAASIVSELLIDCDSAVQAGNVLQEELQEISRQLKVLQQQCGPKDRPLCNTVQFFSFDLSLPMKNLTQNDRILQLGRFNTEKSLNTSIETGRKTFLAIPDQIALELTPYVTDIKTILGKRRSDVYKATHDLDILARELSEETSSGQRTVSAFMEDIIKWDLWRWLAILGIMVIVSLTWGLLICGAPCGCGLTSKTIPLLLSGVGLSCCVSFILWCLGTTALILGGHGKTLICRPLYDPPNYRILGDLLDDNGVLYPRYGLLHTLETRNSTIFMSDVLRNCQRDNTAYRTFHLKHHFNLDAILNYKNWKDLRDIFDDMTLSKINIELFSTELESNLQNLVTSTSMNLSVYRNEISSPLTTRDLSLLADQLNTIARQLTDPVTTRKFDNMAFSMRRISHNELQKLNEIRGRVLYKVTALEVLLPPLNRRANQSLSHLKTVRLFLDNRALQIGQRTRRQFLNRIKNYLSDLYRHVASTTTKEIGKCRPLWEIFHAIRFFTCKLIADPLNGIAVCCYFLIFLFIAITPIVLKLIDYNRQHQEENILTSISRRRSTNEVLIEDEATWATPLTNSPDNQEAHSTSWISPPIRVNEQHTIPSPPRLPNISSRVHESRFRVPQIPGIGKNRTAIHKRSNSPRSWI</sequence>
<evidence type="ECO:0000313" key="9">
    <source>
        <dbReference type="Proteomes" id="UP000625711"/>
    </source>
</evidence>
<comment type="similarity">
    <text evidence="2">Belongs to the prominin family.</text>
</comment>
<dbReference type="Proteomes" id="UP000625711">
    <property type="component" value="Unassembled WGS sequence"/>
</dbReference>
<name>A0A834M7F5_RHYFE</name>
<feature type="transmembrane region" description="Helical" evidence="7">
    <location>
        <begin position="459"/>
        <end position="486"/>
    </location>
</feature>
<feature type="transmembrane region" description="Helical" evidence="7">
    <location>
        <begin position="770"/>
        <end position="790"/>
    </location>
</feature>
<comment type="caution">
    <text evidence="8">The sequence shown here is derived from an EMBL/GenBank/DDBJ whole genome shotgun (WGS) entry which is preliminary data.</text>
</comment>
<gene>
    <name evidence="8" type="ORF">GWI33_019031</name>
</gene>
<keyword evidence="4 7" id="KW-1133">Transmembrane helix</keyword>
<evidence type="ECO:0000256" key="2">
    <source>
        <dbReference type="ARBA" id="ARBA00006058"/>
    </source>
</evidence>
<evidence type="ECO:0000256" key="7">
    <source>
        <dbReference type="SAM" id="Phobius"/>
    </source>
</evidence>
<proteinExistence type="inferred from homology"/>
<dbReference type="PANTHER" id="PTHR22730">
    <property type="entry name" value="PROMININ PROM PROTEIN"/>
    <property type="match status" value="1"/>
</dbReference>
<dbReference type="OrthoDB" id="8188647at2759"/>
<evidence type="ECO:0000256" key="6">
    <source>
        <dbReference type="ARBA" id="ARBA00023180"/>
    </source>
</evidence>
<dbReference type="PANTHER" id="PTHR22730:SF1">
    <property type="entry name" value="PROMININ-LIKE PROTEIN"/>
    <property type="match status" value="1"/>
</dbReference>
<dbReference type="InterPro" id="IPR008795">
    <property type="entry name" value="Prominin"/>
</dbReference>
<evidence type="ECO:0000256" key="1">
    <source>
        <dbReference type="ARBA" id="ARBA00004141"/>
    </source>
</evidence>
<keyword evidence="5 7" id="KW-0472">Membrane</keyword>
<protein>
    <submittedName>
        <fullName evidence="8">Uncharacterized protein</fullName>
    </submittedName>
</protein>
<dbReference type="Pfam" id="PF05478">
    <property type="entry name" value="Prominin"/>
    <property type="match status" value="1"/>
</dbReference>
<feature type="transmembrane region" description="Helical" evidence="7">
    <location>
        <begin position="156"/>
        <end position="177"/>
    </location>
</feature>
<accession>A0A834M7F5</accession>
<dbReference type="EMBL" id="JAACXV010014387">
    <property type="protein sequence ID" value="KAF7267794.1"/>
    <property type="molecule type" value="Genomic_DNA"/>
</dbReference>
<evidence type="ECO:0000256" key="3">
    <source>
        <dbReference type="ARBA" id="ARBA00022692"/>
    </source>
</evidence>
<keyword evidence="6" id="KW-0325">Glycoprotein</keyword>
<feature type="transmembrane region" description="Helical" evidence="7">
    <location>
        <begin position="98"/>
        <end position="127"/>
    </location>
</feature>